<dbReference type="KEGG" id="ckh:LVJ77_05695"/>
<evidence type="ECO:0000313" key="1">
    <source>
        <dbReference type="EMBL" id="UOP05589.1"/>
    </source>
</evidence>
<gene>
    <name evidence="1" type="ORF">LVJ77_05695</name>
</gene>
<dbReference type="Proteomes" id="UP000831534">
    <property type="component" value="Chromosome"/>
</dbReference>
<keyword evidence="2" id="KW-1185">Reference proteome</keyword>
<reference evidence="1" key="1">
    <citation type="journal article" date="2022" name="Res Sq">
        <title>Evolution of multicellular longitudinally dividing oral cavity symbionts (Neisseriaceae).</title>
        <authorList>
            <person name="Nyongesa S."/>
            <person name="Weber P."/>
            <person name="Bernet E."/>
            <person name="Pullido F."/>
            <person name="Nieckarz M."/>
            <person name="Delaby M."/>
            <person name="Nieves C."/>
            <person name="Viehboeck T."/>
            <person name="Krause N."/>
            <person name="Rivera-Millot A."/>
            <person name="Nakamura A."/>
            <person name="Vischer N."/>
            <person name="VanNieuwenhze M."/>
            <person name="Brun Y."/>
            <person name="Cava F."/>
            <person name="Bulgheresi S."/>
            <person name="Veyrier F."/>
        </authorList>
    </citation>
    <scope>NUCLEOTIDE SEQUENCE</scope>
    <source>
        <strain evidence="1">17694</strain>
    </source>
</reference>
<organism evidence="1 2">
    <name type="scientific">Conchiformibius kuhniae</name>
    <dbReference type="NCBI Taxonomy" id="211502"/>
    <lineage>
        <taxon>Bacteria</taxon>
        <taxon>Pseudomonadati</taxon>
        <taxon>Pseudomonadota</taxon>
        <taxon>Betaproteobacteria</taxon>
        <taxon>Neisseriales</taxon>
        <taxon>Neisseriaceae</taxon>
        <taxon>Conchiformibius</taxon>
    </lineage>
</organism>
<proteinExistence type="predicted"/>
<dbReference type="AlphaFoldDB" id="A0A8T9MWG8"/>
<evidence type="ECO:0000313" key="2">
    <source>
        <dbReference type="Proteomes" id="UP000831534"/>
    </source>
</evidence>
<dbReference type="RefSeq" id="WP_156900853.1">
    <property type="nucleotide sequence ID" value="NZ_CP091521.1"/>
</dbReference>
<protein>
    <submittedName>
        <fullName evidence="1">Immunity 22 family protein</fullName>
    </submittedName>
</protein>
<dbReference type="EMBL" id="CP091521">
    <property type="protein sequence ID" value="UOP05589.1"/>
    <property type="molecule type" value="Genomic_DNA"/>
</dbReference>
<dbReference type="InterPro" id="IPR025560">
    <property type="entry name" value="Imm22"/>
</dbReference>
<sequence>MAFPEAVYPTVAPFYFQAAHKITFLPNMKAKVSIWFGKFHNQAALEKFMEVDYSEARDNEPWMTSDFGRDFRITYYDEDLIEVCFQENGLDNDLLAQLSYADTFMDKLICNDPSFNSVVAIYELDYEQQHDKIAKSPFFEFIGSFDYFFKK</sequence>
<reference evidence="1" key="2">
    <citation type="submission" date="2024-09" db="EMBL/GenBank/DDBJ databases">
        <authorList>
            <person name="Veyrier F.J."/>
        </authorList>
    </citation>
    <scope>NUCLEOTIDE SEQUENCE</scope>
    <source>
        <strain evidence="1">17694</strain>
    </source>
</reference>
<name>A0A8T9MWG8_9NEIS</name>
<dbReference type="Pfam" id="PF14112">
    <property type="entry name" value="DUF4284"/>
    <property type="match status" value="1"/>
</dbReference>
<accession>A0A8T9MWG8</accession>